<dbReference type="PANTHER" id="PTHR12537">
    <property type="entry name" value="RNA BINDING PROTEIN PUMILIO-RELATED"/>
    <property type="match status" value="1"/>
</dbReference>
<name>R7RWS2_STEHR</name>
<dbReference type="EMBL" id="JH687401">
    <property type="protein sequence ID" value="EIM79826.1"/>
    <property type="molecule type" value="Genomic_DNA"/>
</dbReference>
<dbReference type="Pfam" id="PF00806">
    <property type="entry name" value="PUF"/>
    <property type="match status" value="4"/>
</dbReference>
<dbReference type="KEGG" id="shs:STEHIDRAFT_163385"/>
<dbReference type="GO" id="GO:0005737">
    <property type="term" value="C:cytoplasm"/>
    <property type="evidence" value="ECO:0007669"/>
    <property type="project" value="TreeGrafter"/>
</dbReference>
<organism evidence="3 4">
    <name type="scientific">Stereum hirsutum (strain FP-91666)</name>
    <name type="common">White-rot fungus</name>
    <dbReference type="NCBI Taxonomy" id="721885"/>
    <lineage>
        <taxon>Eukaryota</taxon>
        <taxon>Fungi</taxon>
        <taxon>Dikarya</taxon>
        <taxon>Basidiomycota</taxon>
        <taxon>Agaricomycotina</taxon>
        <taxon>Agaricomycetes</taxon>
        <taxon>Russulales</taxon>
        <taxon>Stereaceae</taxon>
        <taxon>Stereum</taxon>
    </lineage>
</organism>
<evidence type="ECO:0000256" key="1">
    <source>
        <dbReference type="ARBA" id="ARBA00022737"/>
    </source>
</evidence>
<dbReference type="PANTHER" id="PTHR12537:SF13">
    <property type="entry name" value="PUMILIO HOMOLOGY DOMAIN FAMILY MEMBER 4"/>
    <property type="match status" value="1"/>
</dbReference>
<evidence type="ECO:0000313" key="4">
    <source>
        <dbReference type="Proteomes" id="UP000053927"/>
    </source>
</evidence>
<dbReference type="InterPro" id="IPR001313">
    <property type="entry name" value="Pumilio_RNA-bd_rpt"/>
</dbReference>
<dbReference type="GeneID" id="18802320"/>
<feature type="repeat" description="Pumilio" evidence="2">
    <location>
        <begin position="159"/>
        <end position="194"/>
    </location>
</feature>
<dbReference type="GO" id="GO:0003729">
    <property type="term" value="F:mRNA binding"/>
    <property type="evidence" value="ECO:0007669"/>
    <property type="project" value="TreeGrafter"/>
</dbReference>
<dbReference type="Gene3D" id="1.25.10.10">
    <property type="entry name" value="Leucine-rich Repeat Variant"/>
    <property type="match status" value="2"/>
</dbReference>
<dbReference type="OrthoDB" id="3264176at2759"/>
<keyword evidence="1" id="KW-0677">Repeat</keyword>
<dbReference type="eggNOG" id="KOG2049">
    <property type="taxonomic scope" value="Eukaryota"/>
</dbReference>
<dbReference type="SMART" id="SM00025">
    <property type="entry name" value="Pumilio"/>
    <property type="match status" value="3"/>
</dbReference>
<reference evidence="4" key="1">
    <citation type="journal article" date="2012" name="Science">
        <title>The Paleozoic origin of enzymatic lignin decomposition reconstructed from 31 fungal genomes.</title>
        <authorList>
            <person name="Floudas D."/>
            <person name="Binder M."/>
            <person name="Riley R."/>
            <person name="Barry K."/>
            <person name="Blanchette R.A."/>
            <person name="Henrissat B."/>
            <person name="Martinez A.T."/>
            <person name="Otillar R."/>
            <person name="Spatafora J.W."/>
            <person name="Yadav J.S."/>
            <person name="Aerts A."/>
            <person name="Benoit I."/>
            <person name="Boyd A."/>
            <person name="Carlson A."/>
            <person name="Copeland A."/>
            <person name="Coutinho P.M."/>
            <person name="de Vries R.P."/>
            <person name="Ferreira P."/>
            <person name="Findley K."/>
            <person name="Foster B."/>
            <person name="Gaskell J."/>
            <person name="Glotzer D."/>
            <person name="Gorecki P."/>
            <person name="Heitman J."/>
            <person name="Hesse C."/>
            <person name="Hori C."/>
            <person name="Igarashi K."/>
            <person name="Jurgens J.A."/>
            <person name="Kallen N."/>
            <person name="Kersten P."/>
            <person name="Kohler A."/>
            <person name="Kuees U."/>
            <person name="Kumar T.K.A."/>
            <person name="Kuo A."/>
            <person name="LaButti K."/>
            <person name="Larrondo L.F."/>
            <person name="Lindquist E."/>
            <person name="Ling A."/>
            <person name="Lombard V."/>
            <person name="Lucas S."/>
            <person name="Lundell T."/>
            <person name="Martin R."/>
            <person name="McLaughlin D.J."/>
            <person name="Morgenstern I."/>
            <person name="Morin E."/>
            <person name="Murat C."/>
            <person name="Nagy L.G."/>
            <person name="Nolan M."/>
            <person name="Ohm R.A."/>
            <person name="Patyshakuliyeva A."/>
            <person name="Rokas A."/>
            <person name="Ruiz-Duenas F.J."/>
            <person name="Sabat G."/>
            <person name="Salamov A."/>
            <person name="Samejima M."/>
            <person name="Schmutz J."/>
            <person name="Slot J.C."/>
            <person name="St John F."/>
            <person name="Stenlid J."/>
            <person name="Sun H."/>
            <person name="Sun S."/>
            <person name="Syed K."/>
            <person name="Tsang A."/>
            <person name="Wiebenga A."/>
            <person name="Young D."/>
            <person name="Pisabarro A."/>
            <person name="Eastwood D.C."/>
            <person name="Martin F."/>
            <person name="Cullen D."/>
            <person name="Grigoriev I.V."/>
            <person name="Hibbett D.S."/>
        </authorList>
    </citation>
    <scope>NUCLEOTIDE SEQUENCE [LARGE SCALE GENOMIC DNA]</scope>
    <source>
        <strain evidence="4">FP-91666</strain>
    </source>
</reference>
<keyword evidence="4" id="KW-1185">Reference proteome</keyword>
<evidence type="ECO:0000256" key="2">
    <source>
        <dbReference type="PROSITE-ProRule" id="PRU00317"/>
    </source>
</evidence>
<sequence length="448" mass="48348">MPFANVPSTKPAAPLSAVVISPIRPPRTCPVHFSRLGSRRNEQLQLSLVDGRPRFDHADERLALRGDRGDARVCTLTMCIIRGTGDSGAIYGSMGPVGGFHALNISLGSRSDLALLVSRVPTIPTLSHRCSASGTHKTGMAARTRTLIWIRQIHSIIVALSLHVVVLIKDLNGNYVIQKCLNKLAPEDNQFIYNAVAANCVEDPYGNYVVQYILDLNDNRFSDAVIRQFTGNVCALSVQKFSSNVIEKCIRVAEHEKLLRDSYGNYCVQTALDYAEPAQRALLVDGIRPVLPLIRNTPYGKRIQNKLQREQMDHFGGFHNQQALINVALGSQGMAGLPHAAHGAGRHIQPNPLADVYNSQNGLYPMANGGGLQAQGAIGGLHAPLHTTRSHSIDGYVLQGNSSHNQAALANGGFSNGSPFAGVNSFPNAGMAPTINDPYSRSSFGYGM</sequence>
<gene>
    <name evidence="3" type="ORF">STEHIDRAFT_163385</name>
</gene>
<dbReference type="InterPro" id="IPR016024">
    <property type="entry name" value="ARM-type_fold"/>
</dbReference>
<proteinExistence type="predicted"/>
<accession>R7RWS2</accession>
<dbReference type="Proteomes" id="UP000053927">
    <property type="component" value="Unassembled WGS sequence"/>
</dbReference>
<dbReference type="InterPro" id="IPR011989">
    <property type="entry name" value="ARM-like"/>
</dbReference>
<dbReference type="GO" id="GO:0010608">
    <property type="term" value="P:post-transcriptional regulation of gene expression"/>
    <property type="evidence" value="ECO:0007669"/>
    <property type="project" value="TreeGrafter"/>
</dbReference>
<feature type="repeat" description="Pumilio" evidence="2">
    <location>
        <begin position="249"/>
        <end position="285"/>
    </location>
</feature>
<evidence type="ECO:0000313" key="3">
    <source>
        <dbReference type="EMBL" id="EIM79826.1"/>
    </source>
</evidence>
<protein>
    <submittedName>
        <fullName evidence="3">ARM repeat-containing protein</fullName>
    </submittedName>
</protein>
<dbReference type="PROSITE" id="PS50302">
    <property type="entry name" value="PUM"/>
    <property type="match status" value="2"/>
</dbReference>
<dbReference type="RefSeq" id="XP_007311130.1">
    <property type="nucleotide sequence ID" value="XM_007311068.1"/>
</dbReference>
<dbReference type="AlphaFoldDB" id="R7RWS2"/>
<dbReference type="SUPFAM" id="SSF48371">
    <property type="entry name" value="ARM repeat"/>
    <property type="match status" value="1"/>
</dbReference>